<evidence type="ECO:0000313" key="5">
    <source>
        <dbReference type="Proteomes" id="UP000535937"/>
    </source>
</evidence>
<dbReference type="InterPro" id="IPR050417">
    <property type="entry name" value="Sugar_Epim/Isomerase"/>
</dbReference>
<dbReference type="EC" id="5.3.1.22" evidence="4"/>
<dbReference type="PANTHER" id="PTHR43489">
    <property type="entry name" value="ISOMERASE"/>
    <property type="match status" value="1"/>
</dbReference>
<feature type="domain" description="Xylose isomerase-like TIM barrel" evidence="3">
    <location>
        <begin position="109"/>
        <end position="292"/>
    </location>
</feature>
<dbReference type="GO" id="GO:0008903">
    <property type="term" value="F:hydroxypyruvate isomerase activity"/>
    <property type="evidence" value="ECO:0007669"/>
    <property type="project" value="UniProtKB-EC"/>
</dbReference>
<name>A0A7W4WDZ8_9GAMM</name>
<dbReference type="InterPro" id="IPR036237">
    <property type="entry name" value="Xyl_isomerase-like_sf"/>
</dbReference>
<dbReference type="PANTHER" id="PTHR43489:SF3">
    <property type="entry name" value="XYLOSE ISOMERASE DOMAIN PROTEIN TIM BARREL"/>
    <property type="match status" value="1"/>
</dbReference>
<evidence type="ECO:0000256" key="1">
    <source>
        <dbReference type="ARBA" id="ARBA00023235"/>
    </source>
</evidence>
<dbReference type="SUPFAM" id="SSF51658">
    <property type="entry name" value="Xylose isomerase-like"/>
    <property type="match status" value="1"/>
</dbReference>
<evidence type="ECO:0000313" key="4">
    <source>
        <dbReference type="EMBL" id="MBB3062505.1"/>
    </source>
</evidence>
<dbReference type="Pfam" id="PF01261">
    <property type="entry name" value="AP_endonuc_2"/>
    <property type="match status" value="1"/>
</dbReference>
<dbReference type="RefSeq" id="WP_183461862.1">
    <property type="nucleotide sequence ID" value="NZ_JACHWZ010000017.1"/>
</dbReference>
<dbReference type="PROSITE" id="PS51318">
    <property type="entry name" value="TAT"/>
    <property type="match status" value="1"/>
</dbReference>
<dbReference type="EMBL" id="JACHWZ010000017">
    <property type="protein sequence ID" value="MBB3062505.1"/>
    <property type="molecule type" value="Genomic_DNA"/>
</dbReference>
<dbReference type="InterPro" id="IPR006311">
    <property type="entry name" value="TAT_signal"/>
</dbReference>
<evidence type="ECO:0000256" key="2">
    <source>
        <dbReference type="SAM" id="SignalP"/>
    </source>
</evidence>
<reference evidence="4 5" key="1">
    <citation type="submission" date="2020-08" db="EMBL/GenBank/DDBJ databases">
        <title>Genomic Encyclopedia of Type Strains, Phase III (KMG-III): the genomes of soil and plant-associated and newly described type strains.</title>
        <authorList>
            <person name="Whitman W."/>
        </authorList>
    </citation>
    <scope>NUCLEOTIDE SEQUENCE [LARGE SCALE GENOMIC DNA]</scope>
    <source>
        <strain evidence="4 5">CECT 8799</strain>
    </source>
</reference>
<feature type="signal peptide" evidence="2">
    <location>
        <begin position="1"/>
        <end position="28"/>
    </location>
</feature>
<dbReference type="InterPro" id="IPR013022">
    <property type="entry name" value="Xyl_isomerase-like_TIM-brl"/>
</dbReference>
<proteinExistence type="predicted"/>
<protein>
    <submittedName>
        <fullName evidence="4">Hydroxypyruvate isomerase</fullName>
        <ecNumber evidence="4">5.3.1.22</ecNumber>
    </submittedName>
</protein>
<organism evidence="4 5">
    <name type="scientific">Microbulbifer rhizosphaerae</name>
    <dbReference type="NCBI Taxonomy" id="1562603"/>
    <lineage>
        <taxon>Bacteria</taxon>
        <taxon>Pseudomonadati</taxon>
        <taxon>Pseudomonadota</taxon>
        <taxon>Gammaproteobacteria</taxon>
        <taxon>Cellvibrionales</taxon>
        <taxon>Microbulbiferaceae</taxon>
        <taxon>Microbulbifer</taxon>
    </lineage>
</organism>
<dbReference type="Gene3D" id="3.20.20.150">
    <property type="entry name" value="Divalent-metal-dependent TIM barrel enzymes"/>
    <property type="match status" value="1"/>
</dbReference>
<keyword evidence="1 4" id="KW-0413">Isomerase</keyword>
<keyword evidence="4" id="KW-0670">Pyruvate</keyword>
<evidence type="ECO:0000259" key="3">
    <source>
        <dbReference type="Pfam" id="PF01261"/>
    </source>
</evidence>
<keyword evidence="5" id="KW-1185">Reference proteome</keyword>
<accession>A0A7W4WDZ8</accession>
<dbReference type="AlphaFoldDB" id="A0A7W4WDZ8"/>
<comment type="caution">
    <text evidence="4">The sequence shown here is derived from an EMBL/GenBank/DDBJ whole genome shotgun (WGS) entry which is preliminary data.</text>
</comment>
<dbReference type="Proteomes" id="UP000535937">
    <property type="component" value="Unassembled WGS sequence"/>
</dbReference>
<keyword evidence="2" id="KW-0732">Signal</keyword>
<sequence>MTFNPNRRTVLRNLAAGTLGASAMSALSANTLATPKIPEPFKLKGNINHSVSRWTYGELSLERLCMVIKDLGFAAIDLVSPKDWALLKREGVDSSMCNGAEISLEDGWGDSRFHTQLIDNYRKHIDLVADAGYRNLICFSGNARGMDPETGLKNAIEGLKKILSQAEKRGVIVQMELFNSKVDHPDYLCDNSAWGIELCKRLDSPNFKLLYDIYHMQISEGDIIRTIRDHHQYFGHYHTAGVPGRNEIDDTQELYYPAIARAVKETGFDGYIAQEFIPTRGNIEGNIESLKSAIQICDV</sequence>
<gene>
    <name evidence="4" type="ORF">FHS09_003354</name>
</gene>
<feature type="chain" id="PRO_5030753263" evidence="2">
    <location>
        <begin position="29"/>
        <end position="299"/>
    </location>
</feature>